<gene>
    <name evidence="3" type="ORF">HHL09_01640</name>
</gene>
<reference evidence="3 4" key="1">
    <citation type="submission" date="2020-04" db="EMBL/GenBank/DDBJ databases">
        <title>Luteolibacter sp. G-1-1-1 isolated from soil.</title>
        <authorList>
            <person name="Dahal R.H."/>
        </authorList>
    </citation>
    <scope>NUCLEOTIDE SEQUENCE [LARGE SCALE GENOMIC DNA]</scope>
    <source>
        <strain evidence="3 4">G-1-1-1</strain>
    </source>
</reference>
<dbReference type="Pfam" id="PF08378">
    <property type="entry name" value="NERD"/>
    <property type="match status" value="1"/>
</dbReference>
<evidence type="ECO:0000256" key="1">
    <source>
        <dbReference type="SAM" id="MobiDB-lite"/>
    </source>
</evidence>
<evidence type="ECO:0000313" key="3">
    <source>
        <dbReference type="EMBL" id="QJE94537.1"/>
    </source>
</evidence>
<dbReference type="Proteomes" id="UP000501812">
    <property type="component" value="Chromosome"/>
</dbReference>
<protein>
    <submittedName>
        <fullName evidence="3">NERD domain-containing protein</fullName>
    </submittedName>
</protein>
<keyword evidence="4" id="KW-1185">Reference proteome</keyword>
<evidence type="ECO:0000259" key="2">
    <source>
        <dbReference type="PROSITE" id="PS50965"/>
    </source>
</evidence>
<organism evidence="3 4">
    <name type="scientific">Luteolibacter luteus</name>
    <dbReference type="NCBI Taxonomy" id="2728835"/>
    <lineage>
        <taxon>Bacteria</taxon>
        <taxon>Pseudomonadati</taxon>
        <taxon>Verrucomicrobiota</taxon>
        <taxon>Verrucomicrobiia</taxon>
        <taxon>Verrucomicrobiales</taxon>
        <taxon>Verrucomicrobiaceae</taxon>
        <taxon>Luteolibacter</taxon>
    </lineage>
</organism>
<feature type="domain" description="NERD" evidence="2">
    <location>
        <begin position="32"/>
        <end position="150"/>
    </location>
</feature>
<dbReference type="KEGG" id="luo:HHL09_01640"/>
<accession>A0A858RCL6</accession>
<feature type="region of interest" description="Disordered" evidence="1">
    <location>
        <begin position="211"/>
        <end position="247"/>
    </location>
</feature>
<evidence type="ECO:0000313" key="4">
    <source>
        <dbReference type="Proteomes" id="UP000501812"/>
    </source>
</evidence>
<dbReference type="RefSeq" id="WP_169452758.1">
    <property type="nucleotide sequence ID" value="NZ_CP051774.1"/>
</dbReference>
<dbReference type="InterPro" id="IPR011528">
    <property type="entry name" value="NERD"/>
</dbReference>
<proteinExistence type="predicted"/>
<name>A0A858RCL6_9BACT</name>
<dbReference type="EMBL" id="CP051774">
    <property type="protein sequence ID" value="QJE94537.1"/>
    <property type="molecule type" value="Genomic_DNA"/>
</dbReference>
<dbReference type="AlphaFoldDB" id="A0A858RCL6"/>
<dbReference type="PROSITE" id="PS50965">
    <property type="entry name" value="NERD"/>
    <property type="match status" value="1"/>
</dbReference>
<sequence>MLILIAIAVSIAIGLFVSLLGMVVALQPRRSKGAKGERIVAGRLKDLNEQFYRSFHDLYLPRPDGSGTTQIDHVVVSRFGIFVIETKYYNGWIFGSSRQKMWTQSIYGRNTQFPNPLPQNHLHVLAVAKFLGLPERNVHSLVFFVDGDFRTEMPENVIGSDLCGWIGLRRHVLLSDEAVYTAFMKLEDLDRMTDRKTTRAIHLKELKARRGKPVVGETEADEPQVPAASPGSVPPPLPDSPWNAPNARSAVPESLAISAVVPPVQRVAESF</sequence>